<organism evidence="1">
    <name type="scientific">Candidatus Kentrum sp. FW</name>
    <dbReference type="NCBI Taxonomy" id="2126338"/>
    <lineage>
        <taxon>Bacteria</taxon>
        <taxon>Pseudomonadati</taxon>
        <taxon>Pseudomonadota</taxon>
        <taxon>Gammaproteobacteria</taxon>
        <taxon>Candidatus Kentrum</taxon>
    </lineage>
</organism>
<evidence type="ECO:0000313" key="1">
    <source>
        <dbReference type="EMBL" id="VFJ52183.1"/>
    </source>
</evidence>
<sequence>MRKCYEWTYYLETKGPGHQYYDEVFRRSEISSWFEKIRLKKFLRPYIDPRFSFSYYFNLYMKKVGKNLKKPTKYYTYME</sequence>
<protein>
    <submittedName>
        <fullName evidence="1">Uncharacterized protein</fullName>
    </submittedName>
</protein>
<dbReference type="AlphaFoldDB" id="A0A450SGK3"/>
<dbReference type="EMBL" id="CAADEW010000035">
    <property type="protein sequence ID" value="VFJ52183.1"/>
    <property type="molecule type" value="Genomic_DNA"/>
</dbReference>
<gene>
    <name evidence="1" type="ORF">BECKFW1821A_GA0114235_10354</name>
</gene>
<name>A0A450SGK3_9GAMM</name>
<proteinExistence type="predicted"/>
<reference evidence="1" key="1">
    <citation type="submission" date="2019-02" db="EMBL/GenBank/DDBJ databases">
        <authorList>
            <person name="Gruber-Vodicka R. H."/>
            <person name="Seah K. B. B."/>
        </authorList>
    </citation>
    <scope>NUCLEOTIDE SEQUENCE</scope>
    <source>
        <strain evidence="1">BECK_BZ15</strain>
    </source>
</reference>
<accession>A0A450SGK3</accession>